<accession>L0K932</accession>
<dbReference type="RefSeq" id="WP_015326785.1">
    <property type="nucleotide sequence ID" value="NC_019978.1"/>
</dbReference>
<dbReference type="STRING" id="748449.Halha_1107"/>
<organism evidence="3 4">
    <name type="scientific">Halobacteroides halobius (strain ATCC 35273 / DSM 5150 / MD-1)</name>
    <dbReference type="NCBI Taxonomy" id="748449"/>
    <lineage>
        <taxon>Bacteria</taxon>
        <taxon>Bacillati</taxon>
        <taxon>Bacillota</taxon>
        <taxon>Clostridia</taxon>
        <taxon>Halanaerobiales</taxon>
        <taxon>Halobacteroidaceae</taxon>
        <taxon>Halobacteroides</taxon>
    </lineage>
</organism>
<dbReference type="InterPro" id="IPR021729">
    <property type="entry name" value="DUF3298"/>
</dbReference>
<dbReference type="AlphaFoldDB" id="L0K932"/>
<reference evidence="4" key="1">
    <citation type="submission" date="2012-02" db="EMBL/GenBank/DDBJ databases">
        <title>The complete genome of Halobacteroides halobius DSM 5150.</title>
        <authorList>
            <person name="Lucas S."/>
            <person name="Copeland A."/>
            <person name="Lapidus A."/>
            <person name="Glavina del Rio T."/>
            <person name="Dalin E."/>
            <person name="Tice H."/>
            <person name="Bruce D."/>
            <person name="Goodwin L."/>
            <person name="Pitluck S."/>
            <person name="Peters L."/>
            <person name="Mikhailova N."/>
            <person name="Gu W."/>
            <person name="Kyrpides N."/>
            <person name="Mavromatis K."/>
            <person name="Ivanova N."/>
            <person name="Brettin T."/>
            <person name="Detter J.C."/>
            <person name="Han C."/>
            <person name="Larimer F."/>
            <person name="Land M."/>
            <person name="Hauser L."/>
            <person name="Markowitz V."/>
            <person name="Cheng J.-F."/>
            <person name="Hugenholtz P."/>
            <person name="Woyke T."/>
            <person name="Wu D."/>
            <person name="Tindall B."/>
            <person name="Pomrenke H."/>
            <person name="Brambilla E."/>
            <person name="Klenk H.-P."/>
            <person name="Eisen J.A."/>
        </authorList>
    </citation>
    <scope>NUCLEOTIDE SEQUENCE [LARGE SCALE GENOMIC DNA]</scope>
    <source>
        <strain evidence="4">ATCC 35273 / DSM 5150 / MD-1</strain>
    </source>
</reference>
<keyword evidence="4" id="KW-1185">Reference proteome</keyword>
<feature type="domain" description="DUF3298" evidence="1">
    <location>
        <begin position="118"/>
        <end position="188"/>
    </location>
</feature>
<proteinExistence type="predicted"/>
<dbReference type="Pfam" id="PF11738">
    <property type="entry name" value="DUF3298"/>
    <property type="match status" value="1"/>
</dbReference>
<evidence type="ECO:0000313" key="3">
    <source>
        <dbReference type="EMBL" id="AGB41060.1"/>
    </source>
</evidence>
<evidence type="ECO:0000313" key="4">
    <source>
        <dbReference type="Proteomes" id="UP000010880"/>
    </source>
</evidence>
<dbReference type="Proteomes" id="UP000010880">
    <property type="component" value="Chromosome"/>
</dbReference>
<evidence type="ECO:0000259" key="1">
    <source>
        <dbReference type="Pfam" id="PF11738"/>
    </source>
</evidence>
<dbReference type="Pfam" id="PF13739">
    <property type="entry name" value="PdaC"/>
    <property type="match status" value="1"/>
</dbReference>
<dbReference type="KEGG" id="hhl:Halha_1107"/>
<dbReference type="HOGENOM" id="CLU_085048_2_0_9"/>
<evidence type="ECO:0008006" key="5">
    <source>
        <dbReference type="Google" id="ProtNLM"/>
    </source>
</evidence>
<gene>
    <name evidence="3" type="ordered locus">Halha_1107</name>
</gene>
<dbReference type="Gene3D" id="3.90.640.20">
    <property type="entry name" value="Heat-shock cognate protein, ATPase"/>
    <property type="match status" value="1"/>
</dbReference>
<dbReference type="InterPro" id="IPR025303">
    <property type="entry name" value="PdaC"/>
</dbReference>
<dbReference type="InterPro" id="IPR037126">
    <property type="entry name" value="PdaC/RsiV-like_sf"/>
</dbReference>
<dbReference type="PATRIC" id="fig|748449.3.peg.1063"/>
<name>L0K932_HALHC</name>
<dbReference type="eggNOG" id="COG5513">
    <property type="taxonomic scope" value="Bacteria"/>
</dbReference>
<sequence length="209" mass="24439">MKNRDYKYSYLPVKIKTSRLIRPKLEVLYPKVVGMKDLSIQRKINKDIYSLVQEMIRDQGYYENPMTVIDATYQIKNNQNRVLSLSLINYAYAGGAHGLTIVKSLTFDLNTGKSYQLKELFKADSNYQERLSQIIAKDIVDRDIPILEEFEGIREDQDYYVADNTLVIYFQLYEITPYFYGLPCFPISVYEIKDIIDDSSPLGMILRCF</sequence>
<protein>
    <recommendedName>
        <fullName evidence="5">DUF3298 domain-containing protein</fullName>
    </recommendedName>
</protein>
<dbReference type="Gene3D" id="3.30.565.40">
    <property type="entry name" value="Fervidobacterium nodosum Rt17-B1 like"/>
    <property type="match status" value="1"/>
</dbReference>
<dbReference type="OrthoDB" id="5637at2"/>
<evidence type="ECO:0000259" key="2">
    <source>
        <dbReference type="Pfam" id="PF13739"/>
    </source>
</evidence>
<dbReference type="EMBL" id="CP003359">
    <property type="protein sequence ID" value="AGB41060.1"/>
    <property type="molecule type" value="Genomic_DNA"/>
</dbReference>
<feature type="domain" description="Deacetylase PdaC" evidence="2">
    <location>
        <begin position="25"/>
        <end position="100"/>
    </location>
</feature>